<name>A0A160V893_9ZZZZ</name>
<keyword evidence="2" id="KW-0288">FMN</keyword>
<keyword evidence="3" id="KW-0560">Oxidoreductase</keyword>
<dbReference type="PANTHER" id="PTHR42847:SF4">
    <property type="entry name" value="ALKANESULFONATE MONOOXYGENASE-RELATED"/>
    <property type="match status" value="1"/>
</dbReference>
<feature type="domain" description="Luciferase-like" evidence="6">
    <location>
        <begin position="15"/>
        <end position="261"/>
    </location>
</feature>
<gene>
    <name evidence="7" type="ORF">MGWOODY_Clf567</name>
</gene>
<dbReference type="Pfam" id="PF00296">
    <property type="entry name" value="Bac_luciferase"/>
    <property type="match status" value="1"/>
</dbReference>
<evidence type="ECO:0000256" key="3">
    <source>
        <dbReference type="ARBA" id="ARBA00023002"/>
    </source>
</evidence>
<dbReference type="EMBL" id="FAXA01000192">
    <property type="protein sequence ID" value="CUV02139.1"/>
    <property type="molecule type" value="Genomic_DNA"/>
</dbReference>
<evidence type="ECO:0000256" key="1">
    <source>
        <dbReference type="ARBA" id="ARBA00022630"/>
    </source>
</evidence>
<dbReference type="PANTHER" id="PTHR42847">
    <property type="entry name" value="ALKANESULFONATE MONOOXYGENASE"/>
    <property type="match status" value="1"/>
</dbReference>
<organism evidence="7">
    <name type="scientific">hydrothermal vent metagenome</name>
    <dbReference type="NCBI Taxonomy" id="652676"/>
    <lineage>
        <taxon>unclassified sequences</taxon>
        <taxon>metagenomes</taxon>
        <taxon>ecological metagenomes</taxon>
    </lineage>
</organism>
<dbReference type="InterPro" id="IPR036661">
    <property type="entry name" value="Luciferase-like_sf"/>
</dbReference>
<dbReference type="SUPFAM" id="SSF51679">
    <property type="entry name" value="Bacterial luciferase-like"/>
    <property type="match status" value="1"/>
</dbReference>
<evidence type="ECO:0000313" key="7">
    <source>
        <dbReference type="EMBL" id="CUV02139.1"/>
    </source>
</evidence>
<protein>
    <recommendedName>
        <fullName evidence="6">Luciferase-like domain-containing protein</fullName>
    </recommendedName>
</protein>
<evidence type="ECO:0000259" key="6">
    <source>
        <dbReference type="Pfam" id="PF00296"/>
    </source>
</evidence>
<evidence type="ECO:0000256" key="4">
    <source>
        <dbReference type="ARBA" id="ARBA00023033"/>
    </source>
</evidence>
<dbReference type="NCBIfam" id="TIGR03619">
    <property type="entry name" value="F420_Rv2161c"/>
    <property type="match status" value="1"/>
</dbReference>
<keyword evidence="5" id="KW-1133">Transmembrane helix</keyword>
<dbReference type="Gene3D" id="3.20.20.30">
    <property type="entry name" value="Luciferase-like domain"/>
    <property type="match status" value="1"/>
</dbReference>
<dbReference type="InterPro" id="IPR011251">
    <property type="entry name" value="Luciferase-like_dom"/>
</dbReference>
<keyword evidence="5" id="KW-0472">Membrane</keyword>
<proteinExistence type="predicted"/>
<dbReference type="GO" id="GO:0046306">
    <property type="term" value="P:alkanesulfonate catabolic process"/>
    <property type="evidence" value="ECO:0007669"/>
    <property type="project" value="TreeGrafter"/>
</dbReference>
<reference evidence="7" key="1">
    <citation type="submission" date="2015-10" db="EMBL/GenBank/DDBJ databases">
        <authorList>
            <person name="Gilbert D.G."/>
        </authorList>
    </citation>
    <scope>NUCLEOTIDE SEQUENCE</scope>
</reference>
<accession>A0A160V893</accession>
<evidence type="ECO:0000256" key="2">
    <source>
        <dbReference type="ARBA" id="ARBA00022643"/>
    </source>
</evidence>
<dbReference type="AlphaFoldDB" id="A0A160V893"/>
<keyword evidence="1" id="KW-0285">Flavoprotein</keyword>
<dbReference type="InterPro" id="IPR050172">
    <property type="entry name" value="SsuD_RutA_monooxygenase"/>
</dbReference>
<sequence>MKPGVVFPQTEIGADPVAVRDYVQAVEGLGFSHMMVYDHVLGADTSHHDNWQGSYTSESMFHEPFVLFGYLAGVTTTLELVTAVLILGQRQTALVAKQAAEVDLLTGGRLRLGVGVGWNHVEYEALNQEFGNRGSRYAEQIELLREFWTKDVVGFEGKYHKVDYAGVNPQPVQRPIPIWMGAGARANPVPTDRVLRRVARLADGWFPQMQPGDDAKTTVERLMVFASEAGRNGAAIGMEPRINLADGNPEFWQQQATEWQAMGATHVSFNTMRAGLGSPQDHINAVQQFKEVIG</sequence>
<dbReference type="GO" id="GO:0008726">
    <property type="term" value="F:alkanesulfonate monooxygenase activity"/>
    <property type="evidence" value="ECO:0007669"/>
    <property type="project" value="TreeGrafter"/>
</dbReference>
<keyword evidence="5" id="KW-0812">Transmembrane</keyword>
<feature type="transmembrane region" description="Helical" evidence="5">
    <location>
        <begin position="65"/>
        <end position="87"/>
    </location>
</feature>
<dbReference type="InterPro" id="IPR019921">
    <property type="entry name" value="Lucif-like_OxRdtase_Rv2161c"/>
</dbReference>
<evidence type="ECO:0000256" key="5">
    <source>
        <dbReference type="SAM" id="Phobius"/>
    </source>
</evidence>
<keyword evidence="4" id="KW-0503">Monooxygenase</keyword>